<feature type="domain" description="Extensin-like C-terminal" evidence="3">
    <location>
        <begin position="102"/>
        <end position="280"/>
    </location>
</feature>
<protein>
    <submittedName>
        <fullName evidence="4">Extensin</fullName>
    </submittedName>
</protein>
<feature type="compositionally biased region" description="Basic and acidic residues" evidence="1">
    <location>
        <begin position="67"/>
        <end position="85"/>
    </location>
</feature>
<keyword evidence="2" id="KW-0732">Signal</keyword>
<dbReference type="Proteomes" id="UP000278398">
    <property type="component" value="Unassembled WGS sequence"/>
</dbReference>
<dbReference type="OrthoDB" id="9809788at2"/>
<dbReference type="EMBL" id="RWKW01000017">
    <property type="protein sequence ID" value="RST87414.1"/>
    <property type="molecule type" value="Genomic_DNA"/>
</dbReference>
<sequence length="280" mass="29359">MRFSKGLFLLPALLLVMAAVDLPDEAPLPTDDPRPAEARSPAEPDAGPAAPASPDETTPPDDEAEADQAKDDEAVPDAAEKKPDPIADAPPPEPLSDAELAACEAELTRLGAVFMRLDPIEGEGGCGVPQPYDLPEPAPGVTLEPDTQVTCPVALATARWVRDVAQPAARALGEGVALTGLAHASTYVCRGRNGQPGARISEHATGGAIDISRFLFDGHEPLTIVPRKGQGNIEEAFQRTVQAGACLHFTTVLGPGSDAFHDDHLHLDVAARRSGFRLCQ</sequence>
<gene>
    <name evidence="4" type="ORF">EJC49_05410</name>
</gene>
<accession>A0A429Z1A3</accession>
<dbReference type="AlphaFoldDB" id="A0A429Z1A3"/>
<comment type="caution">
    <text evidence="4">The sequence shown here is derived from an EMBL/GenBank/DDBJ whole genome shotgun (WGS) entry which is preliminary data.</text>
</comment>
<dbReference type="RefSeq" id="WP_126698449.1">
    <property type="nucleotide sequence ID" value="NZ_RWKW01000017.1"/>
</dbReference>
<feature type="compositionally biased region" description="Low complexity" evidence="1">
    <location>
        <begin position="43"/>
        <end position="56"/>
    </location>
</feature>
<dbReference type="Pfam" id="PF06904">
    <property type="entry name" value="Extensin-like_C"/>
    <property type="match status" value="1"/>
</dbReference>
<evidence type="ECO:0000259" key="3">
    <source>
        <dbReference type="Pfam" id="PF06904"/>
    </source>
</evidence>
<feature type="signal peptide" evidence="2">
    <location>
        <begin position="1"/>
        <end position="18"/>
    </location>
</feature>
<dbReference type="InterPro" id="IPR009683">
    <property type="entry name" value="Extensin-like_C"/>
</dbReference>
<proteinExistence type="predicted"/>
<feature type="region of interest" description="Disordered" evidence="1">
    <location>
        <begin position="24"/>
        <end position="96"/>
    </location>
</feature>
<evidence type="ECO:0000256" key="2">
    <source>
        <dbReference type="SAM" id="SignalP"/>
    </source>
</evidence>
<feature type="chain" id="PRO_5019215686" evidence="2">
    <location>
        <begin position="19"/>
        <end position="280"/>
    </location>
</feature>
<feature type="compositionally biased region" description="Basic and acidic residues" evidence="1">
    <location>
        <begin position="31"/>
        <end position="42"/>
    </location>
</feature>
<evidence type="ECO:0000313" key="5">
    <source>
        <dbReference type="Proteomes" id="UP000278398"/>
    </source>
</evidence>
<evidence type="ECO:0000256" key="1">
    <source>
        <dbReference type="SAM" id="MobiDB-lite"/>
    </source>
</evidence>
<organism evidence="4 5">
    <name type="scientific">Aquibium carbonis</name>
    <dbReference type="NCBI Taxonomy" id="2495581"/>
    <lineage>
        <taxon>Bacteria</taxon>
        <taxon>Pseudomonadati</taxon>
        <taxon>Pseudomonadota</taxon>
        <taxon>Alphaproteobacteria</taxon>
        <taxon>Hyphomicrobiales</taxon>
        <taxon>Phyllobacteriaceae</taxon>
        <taxon>Aquibium</taxon>
    </lineage>
</organism>
<evidence type="ECO:0000313" key="4">
    <source>
        <dbReference type="EMBL" id="RST87414.1"/>
    </source>
</evidence>
<name>A0A429Z1A3_9HYPH</name>
<keyword evidence="5" id="KW-1185">Reference proteome</keyword>
<reference evidence="4 5" key="1">
    <citation type="submission" date="2018-12" db="EMBL/GenBank/DDBJ databases">
        <title>Mesorhizobium carbonis sp. nov., isolated from coal mine water.</title>
        <authorList>
            <person name="Xin W."/>
            <person name="Xu Z."/>
            <person name="Xiang F."/>
            <person name="Zhang J."/>
            <person name="Xi L."/>
            <person name="Liu J."/>
        </authorList>
    </citation>
    <scope>NUCLEOTIDE SEQUENCE [LARGE SCALE GENOMIC DNA]</scope>
    <source>
        <strain evidence="4 5">B2.3</strain>
    </source>
</reference>